<reference evidence="2" key="1">
    <citation type="journal article" date="2020" name="bioRxiv">
        <title>Comparative genomics of Chlamydomonas.</title>
        <authorList>
            <person name="Craig R.J."/>
            <person name="Hasan A.R."/>
            <person name="Ness R.W."/>
            <person name="Keightley P.D."/>
        </authorList>
    </citation>
    <scope>NUCLEOTIDE SEQUENCE</scope>
    <source>
        <strain evidence="2">CCAP 11/70</strain>
    </source>
</reference>
<feature type="domain" description="Peptidase M11 gametolysin" evidence="1">
    <location>
        <begin position="127"/>
        <end position="444"/>
    </location>
</feature>
<keyword evidence="3" id="KW-1185">Reference proteome</keyword>
<evidence type="ECO:0000313" key="3">
    <source>
        <dbReference type="Proteomes" id="UP000612055"/>
    </source>
</evidence>
<dbReference type="InterPro" id="IPR008752">
    <property type="entry name" value="Peptidase_M11"/>
</dbReference>
<gene>
    <name evidence="2" type="ORF">HYH03_001875</name>
</gene>
<evidence type="ECO:0000259" key="1">
    <source>
        <dbReference type="Pfam" id="PF05548"/>
    </source>
</evidence>
<dbReference type="Pfam" id="PF05548">
    <property type="entry name" value="Peptidase_M11"/>
    <property type="match status" value="1"/>
</dbReference>
<accession>A0A835YC98</accession>
<dbReference type="OrthoDB" id="529266at2759"/>
<organism evidence="2 3">
    <name type="scientific">Edaphochlamys debaryana</name>
    <dbReference type="NCBI Taxonomy" id="47281"/>
    <lineage>
        <taxon>Eukaryota</taxon>
        <taxon>Viridiplantae</taxon>
        <taxon>Chlorophyta</taxon>
        <taxon>core chlorophytes</taxon>
        <taxon>Chlorophyceae</taxon>
        <taxon>CS clade</taxon>
        <taxon>Chlamydomonadales</taxon>
        <taxon>Chlamydomonadales incertae sedis</taxon>
        <taxon>Edaphochlamys</taxon>
    </lineage>
</organism>
<dbReference type="EMBL" id="JAEHOE010000004">
    <property type="protein sequence ID" value="KAG2500297.1"/>
    <property type="molecule type" value="Genomic_DNA"/>
</dbReference>
<evidence type="ECO:0000313" key="2">
    <source>
        <dbReference type="EMBL" id="KAG2500297.1"/>
    </source>
</evidence>
<dbReference type="Proteomes" id="UP000612055">
    <property type="component" value="Unassembled WGS sequence"/>
</dbReference>
<dbReference type="AlphaFoldDB" id="A0A835YC98"/>
<proteinExistence type="predicted"/>
<sequence length="569" mass="60302">MHASRIEYALVGPRNASDPSTHAAPAARLPFVWAEGVEAGERLTGSILKDVPLELSLPPSAMARLGLDSPSPASVRVGDLLATVRKEGLQGALFGAGPARALGPGVDGPPPSIVDMLPQRNPNVSSLVFIMHAPSCGLEMPWSVSEIERSLFKDAEAGAGNGGVASLEAYLETCSWGQLRYPRTTNHLYGPIDVGACRTSGPSMGAADLGARCGPAELEALVDRAKAWLKENDPDVHSDWKRYKTIRVMFPFREGCDPAGGDVASIGCPSGQDCVSSLNVGSQMRGELYGTLHMHQLAHSLGLVHSARRECDGSACSVSEPGDPSCPMGSGVPTSPSAFLCLAAPQAYRVGWAVPLRDLRATELLPSAEFELPAMSTGPRGSFLRVAVGPVRQQSLGSMRKMLEPALFLSYRSKRAGVPYDSGLGAELDQKVFVHYWEETQDGSPGLVSKPPLLWALLDAPSDSSGESNSNSSVFEYPVSSGGRLVVRMTHKTPASASVTVCYATVTRESDASCDGNGDDDCDGLADYEDPDCVGPVFKKLAAYGLTPRWCKGADIEFLEGGGWMRYGF</sequence>
<name>A0A835YC98_9CHLO</name>
<protein>
    <recommendedName>
        <fullName evidence="1">Peptidase M11 gametolysin domain-containing protein</fullName>
    </recommendedName>
</protein>
<comment type="caution">
    <text evidence="2">The sequence shown here is derived from an EMBL/GenBank/DDBJ whole genome shotgun (WGS) entry which is preliminary data.</text>
</comment>